<gene>
    <name evidence="3" type="ORF">KDL01_14170</name>
</gene>
<feature type="transmembrane region" description="Helical" evidence="2">
    <location>
        <begin position="60"/>
        <end position="79"/>
    </location>
</feature>
<name>A0A941IQN4_9ACTN</name>
<dbReference type="RefSeq" id="WP_212528938.1">
    <property type="nucleotide sequence ID" value="NZ_JAGSOG010000058.1"/>
</dbReference>
<evidence type="ECO:0000256" key="1">
    <source>
        <dbReference type="SAM" id="MobiDB-lite"/>
    </source>
</evidence>
<evidence type="ECO:0000313" key="3">
    <source>
        <dbReference type="EMBL" id="MBR7834417.1"/>
    </source>
</evidence>
<reference evidence="3" key="1">
    <citation type="submission" date="2021-04" db="EMBL/GenBank/DDBJ databases">
        <title>Genome based classification of Actinospica acidithermotolerans sp. nov., an actinobacterium isolated from an Indonesian hot spring.</title>
        <authorList>
            <person name="Kusuma A.B."/>
            <person name="Putra K.E."/>
            <person name="Nafisah S."/>
            <person name="Loh J."/>
            <person name="Nouioui I."/>
            <person name="Goodfellow M."/>
        </authorList>
    </citation>
    <scope>NUCLEOTIDE SEQUENCE</scope>
    <source>
        <strain evidence="3">CSCA 57</strain>
    </source>
</reference>
<dbReference type="EMBL" id="JAGSOG010000058">
    <property type="protein sequence ID" value="MBR7834417.1"/>
    <property type="molecule type" value="Genomic_DNA"/>
</dbReference>
<feature type="compositionally biased region" description="Basic and acidic residues" evidence="1">
    <location>
        <begin position="15"/>
        <end position="35"/>
    </location>
</feature>
<keyword evidence="2" id="KW-0812">Transmembrane</keyword>
<dbReference type="Proteomes" id="UP000675781">
    <property type="component" value="Unassembled WGS sequence"/>
</dbReference>
<evidence type="ECO:0000313" key="4">
    <source>
        <dbReference type="Proteomes" id="UP000675781"/>
    </source>
</evidence>
<organism evidence="3 4">
    <name type="scientific">Actinospica durhamensis</name>
    <dbReference type="NCBI Taxonomy" id="1508375"/>
    <lineage>
        <taxon>Bacteria</taxon>
        <taxon>Bacillati</taxon>
        <taxon>Actinomycetota</taxon>
        <taxon>Actinomycetes</taxon>
        <taxon>Catenulisporales</taxon>
        <taxon>Actinospicaceae</taxon>
        <taxon>Actinospica</taxon>
    </lineage>
</organism>
<protein>
    <submittedName>
        <fullName evidence="3">Uncharacterized protein</fullName>
    </submittedName>
</protein>
<proteinExistence type="predicted"/>
<evidence type="ECO:0000256" key="2">
    <source>
        <dbReference type="SAM" id="Phobius"/>
    </source>
</evidence>
<keyword evidence="2" id="KW-0472">Membrane</keyword>
<feature type="region of interest" description="Disordered" evidence="1">
    <location>
        <begin position="1"/>
        <end position="50"/>
    </location>
</feature>
<dbReference type="AlphaFoldDB" id="A0A941IQN4"/>
<keyword evidence="4" id="KW-1185">Reference proteome</keyword>
<comment type="caution">
    <text evidence="3">The sequence shown here is derived from an EMBL/GenBank/DDBJ whole genome shotgun (WGS) entry which is preliminary data.</text>
</comment>
<sequence length="254" mass="27127">MDAKWSQHAYPEEPQDARPVIEDARPVIEDARPALENRNANTLESERPAAPARPRVRRNLAFAGFVGAVALIVGAVAIFNAGHQVRVGGIGPPQPQAAQMGRIPSNLLLVGDTPAGYRPVAGSVSEEGATSPFIATYTCVSHCPADSAPGQAPSIMFSAAQSGPGYFSDYKALCGPNPAQSYVCGKLAPDMWRATAPSSPRVYQIVIYEHGDVEFILQAPPTMDPQLLRAYMLSIHRASDAELVSLLKGYPNYS</sequence>
<keyword evidence="2" id="KW-1133">Transmembrane helix</keyword>
<accession>A0A941IQN4</accession>